<name>A0ABS6B5Z9_9NOCA</name>
<evidence type="ECO:0000256" key="4">
    <source>
        <dbReference type="RuleBase" id="RU000639"/>
    </source>
</evidence>
<dbReference type="PROSITE" id="PS01071">
    <property type="entry name" value="GRPE"/>
    <property type="match status" value="1"/>
</dbReference>
<evidence type="ECO:0000313" key="9">
    <source>
        <dbReference type="Proteomes" id="UP000733379"/>
    </source>
</evidence>
<evidence type="ECO:0000256" key="1">
    <source>
        <dbReference type="ARBA" id="ARBA00009054"/>
    </source>
</evidence>
<evidence type="ECO:0000256" key="3">
    <source>
        <dbReference type="HAMAP-Rule" id="MF_01151"/>
    </source>
</evidence>
<keyword evidence="2 3" id="KW-0143">Chaperone</keyword>
<comment type="function">
    <text evidence="3 4">Participates actively in the response to hyperosmotic and heat shock by preventing the aggregation of stress-denatured proteins, in association with DnaK and GrpE. It is the nucleotide exchange factor for DnaK and may function as a thermosensor. Unfolded proteins bind initially to DnaJ; upon interaction with the DnaJ-bound protein, DnaK hydrolyzes its bound ATP, resulting in the formation of a stable complex. GrpE releases ADP from DnaK; ATP binding to DnaK triggers the release of the substrate protein, thus completing the reaction cycle. Several rounds of ATP-dependent interactions between DnaJ, DnaK and GrpE are required for fully efficient folding.</text>
</comment>
<comment type="subcellular location">
    <subcellularLocation>
        <location evidence="3">Cytoplasm</location>
    </subcellularLocation>
</comment>
<dbReference type="InterPro" id="IPR013805">
    <property type="entry name" value="GrpE_CC"/>
</dbReference>
<protein>
    <recommendedName>
        <fullName evidence="3 4">Protein GrpE</fullName>
    </recommendedName>
    <alternativeName>
        <fullName evidence="3">HSP-70 cofactor</fullName>
    </alternativeName>
</protein>
<proteinExistence type="inferred from homology"/>
<keyword evidence="3" id="KW-0963">Cytoplasm</keyword>
<evidence type="ECO:0000256" key="5">
    <source>
        <dbReference type="RuleBase" id="RU004478"/>
    </source>
</evidence>
<organism evidence="8 9">
    <name type="scientific">Nocardia albiluteola</name>
    <dbReference type="NCBI Taxonomy" id="2842303"/>
    <lineage>
        <taxon>Bacteria</taxon>
        <taxon>Bacillati</taxon>
        <taxon>Actinomycetota</taxon>
        <taxon>Actinomycetes</taxon>
        <taxon>Mycobacteriales</taxon>
        <taxon>Nocardiaceae</taxon>
        <taxon>Nocardia</taxon>
    </lineage>
</organism>
<comment type="caution">
    <text evidence="8">The sequence shown here is derived from an EMBL/GenBank/DDBJ whole genome shotgun (WGS) entry which is preliminary data.</text>
</comment>
<dbReference type="SUPFAM" id="SSF51064">
    <property type="entry name" value="Head domain of nucleotide exchange factor GrpE"/>
    <property type="match status" value="1"/>
</dbReference>
<dbReference type="Pfam" id="PF01025">
    <property type="entry name" value="GrpE"/>
    <property type="match status" value="1"/>
</dbReference>
<feature type="coiled-coil region" evidence="6">
    <location>
        <begin position="26"/>
        <end position="53"/>
    </location>
</feature>
<dbReference type="InterPro" id="IPR000740">
    <property type="entry name" value="GrpE"/>
</dbReference>
<keyword evidence="6" id="KW-0175">Coiled coil</keyword>
<dbReference type="Gene3D" id="2.30.22.10">
    <property type="entry name" value="Head domain of nucleotide exchange factor GrpE"/>
    <property type="match status" value="1"/>
</dbReference>
<feature type="region of interest" description="Disordered" evidence="7">
    <location>
        <begin position="1"/>
        <end position="23"/>
    </location>
</feature>
<dbReference type="RefSeq" id="WP_215921749.1">
    <property type="nucleotide sequence ID" value="NZ_JAHKNI010000012.1"/>
</dbReference>
<dbReference type="Gene3D" id="3.90.20.20">
    <property type="match status" value="1"/>
</dbReference>
<gene>
    <name evidence="3" type="primary">grpE</name>
    <name evidence="8" type="ORF">KO481_30015</name>
</gene>
<dbReference type="PANTHER" id="PTHR21237:SF23">
    <property type="entry name" value="GRPE PROTEIN HOMOLOG, MITOCHONDRIAL"/>
    <property type="match status" value="1"/>
</dbReference>
<sequence length="171" mass="18685">MNAEETAAESTDTGEHAEAAPPADEIAALRDELATTQDRYRRALADLDNYRKRTEREAERQAAAARNRMLHEWLDAVDSVERALQMEPGDPGLSAVLEQMNAILARNGVARIDAAGTRFDPQRHEAIAVVPVDDAADQLIAQVARSGYTNRDGEIIRPAQVVVGRRKTDGG</sequence>
<accession>A0ABS6B5Z9</accession>
<comment type="similarity">
    <text evidence="1 3 5">Belongs to the GrpE family.</text>
</comment>
<evidence type="ECO:0000256" key="2">
    <source>
        <dbReference type="ARBA" id="ARBA00023186"/>
    </source>
</evidence>
<evidence type="ECO:0000256" key="7">
    <source>
        <dbReference type="SAM" id="MobiDB-lite"/>
    </source>
</evidence>
<keyword evidence="3 4" id="KW-0346">Stress response</keyword>
<dbReference type="InterPro" id="IPR009012">
    <property type="entry name" value="GrpE_head"/>
</dbReference>
<dbReference type="Proteomes" id="UP000733379">
    <property type="component" value="Unassembled WGS sequence"/>
</dbReference>
<dbReference type="SUPFAM" id="SSF58014">
    <property type="entry name" value="Coiled-coil domain of nucleotide exchange factor GrpE"/>
    <property type="match status" value="1"/>
</dbReference>
<dbReference type="PRINTS" id="PR00773">
    <property type="entry name" value="GRPEPROTEIN"/>
</dbReference>
<comment type="subunit">
    <text evidence="3">Homodimer.</text>
</comment>
<keyword evidence="9" id="KW-1185">Reference proteome</keyword>
<evidence type="ECO:0000256" key="6">
    <source>
        <dbReference type="SAM" id="Coils"/>
    </source>
</evidence>
<dbReference type="EMBL" id="JAHKNI010000012">
    <property type="protein sequence ID" value="MBU3065749.1"/>
    <property type="molecule type" value="Genomic_DNA"/>
</dbReference>
<reference evidence="8 9" key="1">
    <citation type="submission" date="2021-06" db="EMBL/GenBank/DDBJ databases">
        <title>Actinomycetes sequencing.</title>
        <authorList>
            <person name="Shan Q."/>
        </authorList>
    </citation>
    <scope>NUCLEOTIDE SEQUENCE [LARGE SCALE GENOMIC DNA]</scope>
    <source>
        <strain evidence="8 9">NEAU-G5</strain>
    </source>
</reference>
<dbReference type="CDD" id="cd00446">
    <property type="entry name" value="GrpE"/>
    <property type="match status" value="1"/>
</dbReference>
<dbReference type="PANTHER" id="PTHR21237">
    <property type="entry name" value="GRPE PROTEIN"/>
    <property type="match status" value="1"/>
</dbReference>
<evidence type="ECO:0000313" key="8">
    <source>
        <dbReference type="EMBL" id="MBU3065749.1"/>
    </source>
</evidence>
<dbReference type="HAMAP" id="MF_01151">
    <property type="entry name" value="GrpE"/>
    <property type="match status" value="1"/>
</dbReference>